<dbReference type="KEGG" id="mdu:MDUV_19110"/>
<accession>A0A7I7K0M6</accession>
<dbReference type="AlphaFoldDB" id="A0A7I7K0M6"/>
<evidence type="ECO:0000313" key="2">
    <source>
        <dbReference type="Proteomes" id="UP000467006"/>
    </source>
</evidence>
<organism evidence="1 2">
    <name type="scientific">Mycolicibacterium duvalii</name>
    <dbReference type="NCBI Taxonomy" id="39688"/>
    <lineage>
        <taxon>Bacteria</taxon>
        <taxon>Bacillati</taxon>
        <taxon>Actinomycetota</taxon>
        <taxon>Actinomycetes</taxon>
        <taxon>Mycobacteriales</taxon>
        <taxon>Mycobacteriaceae</taxon>
        <taxon>Mycolicibacterium</taxon>
    </lineage>
</organism>
<dbReference type="Proteomes" id="UP000467006">
    <property type="component" value="Chromosome"/>
</dbReference>
<evidence type="ECO:0000313" key="1">
    <source>
        <dbReference type="EMBL" id="BBX17051.1"/>
    </source>
</evidence>
<keyword evidence="2" id="KW-1185">Reference proteome</keyword>
<reference evidence="1 2" key="1">
    <citation type="journal article" date="2019" name="Emerg. Microbes Infect.">
        <title>Comprehensive subspecies identification of 175 nontuberculous mycobacteria species based on 7547 genomic profiles.</title>
        <authorList>
            <person name="Matsumoto Y."/>
            <person name="Kinjo T."/>
            <person name="Motooka D."/>
            <person name="Nabeya D."/>
            <person name="Jung N."/>
            <person name="Uechi K."/>
            <person name="Horii T."/>
            <person name="Iida T."/>
            <person name="Fujita J."/>
            <person name="Nakamura S."/>
        </authorList>
    </citation>
    <scope>NUCLEOTIDE SEQUENCE [LARGE SCALE GENOMIC DNA]</scope>
    <source>
        <strain evidence="1 2">JCM 6396</strain>
    </source>
</reference>
<proteinExistence type="predicted"/>
<dbReference type="EMBL" id="AP022563">
    <property type="protein sequence ID" value="BBX17051.1"/>
    <property type="molecule type" value="Genomic_DNA"/>
</dbReference>
<protein>
    <submittedName>
        <fullName evidence="1">Uncharacterized protein</fullName>
    </submittedName>
</protein>
<name>A0A7I7K0M6_9MYCO</name>
<sequence>MAPVLGRSAGHILGGAYLCPVTPQDDRFTVHGAPEWPSPDVLGVYEREPGIAQGEPARMKA</sequence>
<gene>
    <name evidence="1" type="ORF">MDUV_19110</name>
</gene>